<name>A0ABU9HG10_9GAMM</name>
<dbReference type="PANTHER" id="PTHR33164">
    <property type="entry name" value="TRANSCRIPTIONAL REGULATOR, MARR FAMILY"/>
    <property type="match status" value="1"/>
</dbReference>
<dbReference type="InterPro" id="IPR036388">
    <property type="entry name" value="WH-like_DNA-bd_sf"/>
</dbReference>
<comment type="caution">
    <text evidence="5">The sequence shown here is derived from an EMBL/GenBank/DDBJ whole genome shotgun (WGS) entry which is preliminary data.</text>
</comment>
<dbReference type="PRINTS" id="PR00598">
    <property type="entry name" value="HTHMARR"/>
</dbReference>
<dbReference type="SMART" id="SM00347">
    <property type="entry name" value="HTH_MARR"/>
    <property type="match status" value="1"/>
</dbReference>
<organism evidence="5 6">
    <name type="scientific">Psychromonas arctica</name>
    <dbReference type="NCBI Taxonomy" id="168275"/>
    <lineage>
        <taxon>Bacteria</taxon>
        <taxon>Pseudomonadati</taxon>
        <taxon>Pseudomonadota</taxon>
        <taxon>Gammaproteobacteria</taxon>
        <taxon>Alteromonadales</taxon>
        <taxon>Psychromonadaceae</taxon>
        <taxon>Psychromonas</taxon>
    </lineage>
</organism>
<evidence type="ECO:0000259" key="4">
    <source>
        <dbReference type="PROSITE" id="PS50995"/>
    </source>
</evidence>
<feature type="domain" description="HTH marR-type" evidence="4">
    <location>
        <begin position="41"/>
        <end position="171"/>
    </location>
</feature>
<gene>
    <name evidence="5" type="ORF">V6255_16075</name>
</gene>
<dbReference type="PROSITE" id="PS50995">
    <property type="entry name" value="HTH_MARR_2"/>
    <property type="match status" value="1"/>
</dbReference>
<protein>
    <submittedName>
        <fullName evidence="5">MarR family transcriptional regulator</fullName>
    </submittedName>
</protein>
<dbReference type="Gene3D" id="1.10.10.10">
    <property type="entry name" value="Winged helix-like DNA-binding domain superfamily/Winged helix DNA-binding domain"/>
    <property type="match status" value="1"/>
</dbReference>
<dbReference type="SUPFAM" id="SSF46785">
    <property type="entry name" value="Winged helix' DNA-binding domain"/>
    <property type="match status" value="1"/>
</dbReference>
<dbReference type="Pfam" id="PF22381">
    <property type="entry name" value="Staph_reg_Sar_Rot"/>
    <property type="match status" value="1"/>
</dbReference>
<dbReference type="Proteomes" id="UP001366060">
    <property type="component" value="Unassembled WGS sequence"/>
</dbReference>
<dbReference type="InterPro" id="IPR000835">
    <property type="entry name" value="HTH_MarR-typ"/>
</dbReference>
<keyword evidence="1" id="KW-0805">Transcription regulation</keyword>
<dbReference type="RefSeq" id="WP_341629062.1">
    <property type="nucleotide sequence ID" value="NZ_JBAKBA010000050.1"/>
</dbReference>
<evidence type="ECO:0000256" key="1">
    <source>
        <dbReference type="ARBA" id="ARBA00023015"/>
    </source>
</evidence>
<keyword evidence="6" id="KW-1185">Reference proteome</keyword>
<dbReference type="EMBL" id="JBAKBA010000050">
    <property type="protein sequence ID" value="MEL0660653.1"/>
    <property type="molecule type" value="Genomic_DNA"/>
</dbReference>
<evidence type="ECO:0000256" key="2">
    <source>
        <dbReference type="ARBA" id="ARBA00023125"/>
    </source>
</evidence>
<proteinExistence type="predicted"/>
<dbReference type="InterPro" id="IPR036390">
    <property type="entry name" value="WH_DNA-bd_sf"/>
</dbReference>
<dbReference type="InterPro" id="IPR039422">
    <property type="entry name" value="MarR/SlyA-like"/>
</dbReference>
<keyword evidence="3" id="KW-0804">Transcription</keyword>
<dbReference type="InterPro" id="IPR055166">
    <property type="entry name" value="Transc_reg_Sar_Rot_HTH"/>
</dbReference>
<keyword evidence="2" id="KW-0238">DNA-binding</keyword>
<evidence type="ECO:0000313" key="5">
    <source>
        <dbReference type="EMBL" id="MEL0660653.1"/>
    </source>
</evidence>
<dbReference type="PANTHER" id="PTHR33164:SF100">
    <property type="entry name" value="OSPR"/>
    <property type="match status" value="1"/>
</dbReference>
<accession>A0ABU9HG10</accession>
<reference evidence="5 6" key="1">
    <citation type="submission" date="2024-02" db="EMBL/GenBank/DDBJ databases">
        <title>Bacteria isolated from the canopy kelp, Nereocystis luetkeana.</title>
        <authorList>
            <person name="Pfister C.A."/>
            <person name="Younker I.T."/>
            <person name="Light S.H."/>
        </authorList>
    </citation>
    <scope>NUCLEOTIDE SEQUENCE [LARGE SCALE GENOMIC DNA]</scope>
    <source>
        <strain evidence="5 6">TI.2.07</strain>
    </source>
</reference>
<sequence>MSNNKVDLKMNQCEEVDHSSVESCSTHSCSIVEPGSNLAIEKQLCFSLYSTANAIVRAYRPMLKALDLTYPQYLVMIVLWSNNGINVKDLGKILHLDSGTLTPLLKRLESKQVLTRQRGEEDERVREIFLTEQGINLKKQAEDVPEQMLCKAKLPLEELLELKKGCDRLFENLTDE</sequence>
<evidence type="ECO:0000313" key="6">
    <source>
        <dbReference type="Proteomes" id="UP001366060"/>
    </source>
</evidence>
<evidence type="ECO:0000256" key="3">
    <source>
        <dbReference type="ARBA" id="ARBA00023163"/>
    </source>
</evidence>